<dbReference type="InterPro" id="IPR018170">
    <property type="entry name" value="Aldo/ket_reductase_CS"/>
</dbReference>
<dbReference type="PANTHER" id="PTHR43827:SF3">
    <property type="entry name" value="NADP-DEPENDENT OXIDOREDUCTASE DOMAIN-CONTAINING PROTEIN"/>
    <property type="match status" value="1"/>
</dbReference>
<evidence type="ECO:0000256" key="5">
    <source>
        <dbReference type="PIRSR" id="PIRSR000097-2"/>
    </source>
</evidence>
<feature type="site" description="Lowers pKa of active site Tyr" evidence="6">
    <location>
        <position position="85"/>
    </location>
</feature>
<dbReference type="PROSITE" id="PS00062">
    <property type="entry name" value="ALDOKETO_REDUCTASE_2"/>
    <property type="match status" value="1"/>
</dbReference>
<organism evidence="8 9">
    <name type="scientific">Acrobeloides nanus</name>
    <dbReference type="NCBI Taxonomy" id="290746"/>
    <lineage>
        <taxon>Eukaryota</taxon>
        <taxon>Metazoa</taxon>
        <taxon>Ecdysozoa</taxon>
        <taxon>Nematoda</taxon>
        <taxon>Chromadorea</taxon>
        <taxon>Rhabditida</taxon>
        <taxon>Tylenchina</taxon>
        <taxon>Cephalobomorpha</taxon>
        <taxon>Cephaloboidea</taxon>
        <taxon>Cephalobidae</taxon>
        <taxon>Acrobeloides</taxon>
    </lineage>
</organism>
<dbReference type="Gene3D" id="3.20.20.100">
    <property type="entry name" value="NADP-dependent oxidoreductase domain"/>
    <property type="match status" value="1"/>
</dbReference>
<evidence type="ECO:0000256" key="2">
    <source>
        <dbReference type="ARBA" id="ARBA00022857"/>
    </source>
</evidence>
<dbReference type="InterPro" id="IPR023210">
    <property type="entry name" value="NADP_OxRdtase_dom"/>
</dbReference>
<feature type="domain" description="NADP-dependent oxidoreductase" evidence="7">
    <location>
        <begin position="25"/>
        <end position="211"/>
    </location>
</feature>
<feature type="active site" description="Proton donor" evidence="4">
    <location>
        <position position="56"/>
    </location>
</feature>
<dbReference type="PIRSF" id="PIRSF000097">
    <property type="entry name" value="AKR"/>
    <property type="match status" value="1"/>
</dbReference>
<dbReference type="InterPro" id="IPR020471">
    <property type="entry name" value="AKR"/>
</dbReference>
<comment type="similarity">
    <text evidence="1">Belongs to the aldo/keto reductase family.</text>
</comment>
<dbReference type="Pfam" id="PF00248">
    <property type="entry name" value="Aldo_ket_red"/>
    <property type="match status" value="2"/>
</dbReference>
<sequence>MSDSKLDVPLVTLNTGYKMPIVLFGTYKITGQDDIDLAVDTALDAGYRGFDTAKYYKNEAEIGNALEKFLPKYGLKREDIFLITKFFPPASNTEAEVDRLIQESLENLKTSFLDLVYVHYPKADEKSNDDPENFADRRDTYLALAKLKESGKIRSIGVSNFVLRHFQEIPKYSSVVPAATQLEYHPHFTRNDIREHCKEQGIYFQAFSSLGRHHPDLIGDPVVTEISQKHGVNPETVLLAFPLSQGIGIVPKSSNPDRIRGNFNAIRLKLSPEEIEKLNARDKNQYYIRAHGWEVVT</sequence>
<accession>A0A914EHR1</accession>
<proteinExistence type="inferred from homology"/>
<dbReference type="SUPFAM" id="SSF51430">
    <property type="entry name" value="NAD(P)-linked oxidoreductase"/>
    <property type="match status" value="1"/>
</dbReference>
<evidence type="ECO:0000256" key="4">
    <source>
        <dbReference type="PIRSR" id="PIRSR000097-1"/>
    </source>
</evidence>
<dbReference type="Proteomes" id="UP000887540">
    <property type="component" value="Unplaced"/>
</dbReference>
<evidence type="ECO:0000313" key="8">
    <source>
        <dbReference type="Proteomes" id="UP000887540"/>
    </source>
</evidence>
<name>A0A914EHR1_9BILA</name>
<feature type="domain" description="NADP-dependent oxidoreductase" evidence="7">
    <location>
        <begin position="223"/>
        <end position="280"/>
    </location>
</feature>
<dbReference type="AlphaFoldDB" id="A0A914EHR1"/>
<protein>
    <submittedName>
        <fullName evidence="9">NADP-dependent oxidoreductase domain-containing protein</fullName>
    </submittedName>
</protein>
<dbReference type="PROSITE" id="PS00063">
    <property type="entry name" value="ALDOKETO_REDUCTASE_3"/>
    <property type="match status" value="1"/>
</dbReference>
<dbReference type="PANTHER" id="PTHR43827">
    <property type="entry name" value="2,5-DIKETO-D-GLUCONIC ACID REDUCTASE"/>
    <property type="match status" value="1"/>
</dbReference>
<evidence type="ECO:0000256" key="1">
    <source>
        <dbReference type="ARBA" id="ARBA00007905"/>
    </source>
</evidence>
<evidence type="ECO:0000256" key="6">
    <source>
        <dbReference type="PIRSR" id="PIRSR000097-3"/>
    </source>
</evidence>
<keyword evidence="2" id="KW-0521">NADP</keyword>
<dbReference type="FunFam" id="3.20.20.100:FF:000002">
    <property type="entry name" value="2,5-diketo-D-gluconic acid reductase A"/>
    <property type="match status" value="1"/>
</dbReference>
<dbReference type="PRINTS" id="PR00069">
    <property type="entry name" value="ALDKETRDTASE"/>
</dbReference>
<evidence type="ECO:0000313" key="9">
    <source>
        <dbReference type="WBParaSite" id="ACRNAN_scaffold844.g30917.t1"/>
    </source>
</evidence>
<evidence type="ECO:0000259" key="7">
    <source>
        <dbReference type="Pfam" id="PF00248"/>
    </source>
</evidence>
<dbReference type="GO" id="GO:0016616">
    <property type="term" value="F:oxidoreductase activity, acting on the CH-OH group of donors, NAD or NADP as acceptor"/>
    <property type="evidence" value="ECO:0007669"/>
    <property type="project" value="UniProtKB-ARBA"/>
</dbReference>
<evidence type="ECO:0000256" key="3">
    <source>
        <dbReference type="ARBA" id="ARBA00023002"/>
    </source>
</evidence>
<keyword evidence="8" id="KW-1185">Reference proteome</keyword>
<keyword evidence="3" id="KW-0560">Oxidoreductase</keyword>
<dbReference type="InterPro" id="IPR036812">
    <property type="entry name" value="NAD(P)_OxRdtase_dom_sf"/>
</dbReference>
<dbReference type="WBParaSite" id="ACRNAN_scaffold844.g30917.t1">
    <property type="protein sequence ID" value="ACRNAN_scaffold844.g30917.t1"/>
    <property type="gene ID" value="ACRNAN_scaffold844.g30917"/>
</dbReference>
<reference evidence="9" key="1">
    <citation type="submission" date="2022-11" db="UniProtKB">
        <authorList>
            <consortium name="WormBaseParasite"/>
        </authorList>
    </citation>
    <scope>IDENTIFICATION</scope>
</reference>
<feature type="binding site" evidence="5">
    <location>
        <position position="119"/>
    </location>
    <ligand>
        <name>substrate</name>
    </ligand>
</feature>